<dbReference type="EMBL" id="CP003479">
    <property type="protein sequence ID" value="AFI04607.1"/>
    <property type="molecule type" value="Genomic_DNA"/>
</dbReference>
<organism evidence="2 3">
    <name type="scientific">Helicobacter cetorum (strain ATCC BAA-429 / MIT 00-7128)</name>
    <dbReference type="NCBI Taxonomy" id="182217"/>
    <lineage>
        <taxon>Bacteria</taxon>
        <taxon>Pseudomonadati</taxon>
        <taxon>Campylobacterota</taxon>
        <taxon>Epsilonproteobacteria</taxon>
        <taxon>Campylobacterales</taxon>
        <taxon>Helicobacteraceae</taxon>
        <taxon>Helicobacter</taxon>
    </lineage>
</organism>
<protein>
    <recommendedName>
        <fullName evidence="4">Periplasmic protein</fullName>
    </recommendedName>
</protein>
<feature type="signal peptide" evidence="1">
    <location>
        <begin position="1"/>
        <end position="22"/>
    </location>
</feature>
<sequence>MRFLVFLLLLGVLCAKSLPKWAQKCIVVVQKESVLACGKGLITSSNTEYALDLAKTQATEKILSFLHSDTSATIEMSAKNIKARYIGSKEVYVLLEIKKSFIKNVKGEEP</sequence>
<dbReference type="HOGENOM" id="CLU_2130024_0_0_7"/>
<dbReference type="RefSeq" id="WP_014661475.1">
    <property type="nucleotide sequence ID" value="NC_017737.1"/>
</dbReference>
<evidence type="ECO:0000313" key="3">
    <source>
        <dbReference type="Proteomes" id="UP000005010"/>
    </source>
</evidence>
<feature type="chain" id="PRO_5003626538" description="Periplasmic protein" evidence="1">
    <location>
        <begin position="23"/>
        <end position="110"/>
    </location>
</feature>
<proteinExistence type="predicted"/>
<reference evidence="3" key="1">
    <citation type="submission" date="2012-04" db="EMBL/GenBank/DDBJ databases">
        <title>Complete genome sequence of Helicobacter cetorum strain MIT 00-7128.</title>
        <authorList>
            <person name="Kersulyte D."/>
            <person name="Berg D.E."/>
        </authorList>
    </citation>
    <scope>NUCLEOTIDE SEQUENCE [LARGE SCALE GENOMIC DNA]</scope>
    <source>
        <strain evidence="3">MIT 00-7128</strain>
    </source>
</reference>
<gene>
    <name evidence="2" type="ordered locus">HCW_06745</name>
</gene>
<dbReference type="PATRIC" id="fig|182217.3.peg.1426"/>
<keyword evidence="3" id="KW-1185">Reference proteome</keyword>
<dbReference type="Proteomes" id="UP000005010">
    <property type="component" value="Chromosome"/>
</dbReference>
<accession>I0ENT8</accession>
<dbReference type="STRING" id="182217.HCW_06745"/>
<dbReference type="KEGG" id="hce:HCW_06745"/>
<evidence type="ECO:0000256" key="1">
    <source>
        <dbReference type="SAM" id="SignalP"/>
    </source>
</evidence>
<evidence type="ECO:0000313" key="2">
    <source>
        <dbReference type="EMBL" id="AFI04607.1"/>
    </source>
</evidence>
<keyword evidence="1" id="KW-0732">Signal</keyword>
<evidence type="ECO:0008006" key="4">
    <source>
        <dbReference type="Google" id="ProtNLM"/>
    </source>
</evidence>
<dbReference type="AlphaFoldDB" id="I0ENT8"/>
<name>I0ENT8_HELC0</name>